<dbReference type="EMBL" id="CP021474">
    <property type="protein sequence ID" value="ARW19092.1"/>
    <property type="molecule type" value="Genomic_DNA"/>
</dbReference>
<name>A0A1Y0VLK8_PEDPE</name>
<proteinExistence type="predicted"/>
<evidence type="ECO:0000313" key="1">
    <source>
        <dbReference type="EMBL" id="ARW19092.1"/>
    </source>
</evidence>
<reference evidence="1 2" key="1">
    <citation type="submission" date="2017-05" db="EMBL/GenBank/DDBJ databases">
        <title>Genome sequence of Pediococcus pentosaceus strain SRCM100892.</title>
        <authorList>
            <person name="Cho S.H."/>
        </authorList>
    </citation>
    <scope>NUCLEOTIDE SEQUENCE [LARGE SCALE GENOMIC DNA]</scope>
    <source>
        <strain evidence="1 2">SRCM100892</strain>
    </source>
</reference>
<dbReference type="AlphaFoldDB" id="A0A1Y0VLK8"/>
<accession>A0A1Y0VLK8</accession>
<protein>
    <submittedName>
        <fullName evidence="1">Uncharacterized protein</fullName>
    </submittedName>
</protein>
<evidence type="ECO:0000313" key="2">
    <source>
        <dbReference type="Proteomes" id="UP000196118"/>
    </source>
</evidence>
<sequence length="53" mass="5741">MNINEIFASDSGVTTVVDALQKGSRQLVTGLLEPAKQLFLSTIIETKSAPIYM</sequence>
<dbReference type="Proteomes" id="UP000196118">
    <property type="component" value="Chromosome"/>
</dbReference>
<gene>
    <name evidence="1" type="ORF">S100892_00487</name>
</gene>
<organism evidence="1 2">
    <name type="scientific">Pediococcus pentosaceus</name>
    <dbReference type="NCBI Taxonomy" id="1255"/>
    <lineage>
        <taxon>Bacteria</taxon>
        <taxon>Bacillati</taxon>
        <taxon>Bacillota</taxon>
        <taxon>Bacilli</taxon>
        <taxon>Lactobacillales</taxon>
        <taxon>Lactobacillaceae</taxon>
        <taxon>Pediococcus</taxon>
    </lineage>
</organism>